<evidence type="ECO:0000256" key="5">
    <source>
        <dbReference type="SAM" id="MobiDB-lite"/>
    </source>
</evidence>
<evidence type="ECO:0000256" key="3">
    <source>
        <dbReference type="ARBA" id="ARBA00022723"/>
    </source>
</evidence>
<evidence type="ECO:0000313" key="6">
    <source>
        <dbReference type="EMBL" id="KAF2657047.1"/>
    </source>
</evidence>
<reference evidence="6" key="1">
    <citation type="journal article" date="2020" name="Stud. Mycol.">
        <title>101 Dothideomycetes genomes: a test case for predicting lifestyles and emergence of pathogens.</title>
        <authorList>
            <person name="Haridas S."/>
            <person name="Albert R."/>
            <person name="Binder M."/>
            <person name="Bloem J."/>
            <person name="Labutti K."/>
            <person name="Salamov A."/>
            <person name="Andreopoulos B."/>
            <person name="Baker S."/>
            <person name="Barry K."/>
            <person name="Bills G."/>
            <person name="Bluhm B."/>
            <person name="Cannon C."/>
            <person name="Castanera R."/>
            <person name="Culley D."/>
            <person name="Daum C."/>
            <person name="Ezra D."/>
            <person name="Gonzalez J."/>
            <person name="Henrissat B."/>
            <person name="Kuo A."/>
            <person name="Liang C."/>
            <person name="Lipzen A."/>
            <person name="Lutzoni F."/>
            <person name="Magnuson J."/>
            <person name="Mondo S."/>
            <person name="Nolan M."/>
            <person name="Ohm R."/>
            <person name="Pangilinan J."/>
            <person name="Park H.-J."/>
            <person name="Ramirez L."/>
            <person name="Alfaro M."/>
            <person name="Sun H."/>
            <person name="Tritt A."/>
            <person name="Yoshinaga Y."/>
            <person name="Zwiers L.-H."/>
            <person name="Turgeon B."/>
            <person name="Goodwin S."/>
            <person name="Spatafora J."/>
            <person name="Crous P."/>
            <person name="Grigoriev I."/>
        </authorList>
    </citation>
    <scope>NUCLEOTIDE SEQUENCE</scope>
    <source>
        <strain evidence="6">CBS 122681</strain>
    </source>
</reference>
<evidence type="ECO:0000256" key="2">
    <source>
        <dbReference type="ARBA" id="ARBA00005830"/>
    </source>
</evidence>
<evidence type="ECO:0000256" key="4">
    <source>
        <dbReference type="ARBA" id="ARBA00023004"/>
    </source>
</evidence>
<dbReference type="Pfam" id="PF05721">
    <property type="entry name" value="PhyH"/>
    <property type="match status" value="1"/>
</dbReference>
<dbReference type="Proteomes" id="UP000799324">
    <property type="component" value="Unassembled WGS sequence"/>
</dbReference>
<evidence type="ECO:0000256" key="1">
    <source>
        <dbReference type="ARBA" id="ARBA00001962"/>
    </source>
</evidence>
<dbReference type="Gene3D" id="2.60.120.620">
    <property type="entry name" value="q2cbj1_9rhob like domain"/>
    <property type="match status" value="1"/>
</dbReference>
<dbReference type="PANTHER" id="PTHR20883:SF15">
    <property type="entry name" value="PHYTANOYL-COA DIOXYGENASE DOMAIN-CONTAINING PROTEIN 1"/>
    <property type="match status" value="1"/>
</dbReference>
<comment type="similarity">
    <text evidence="2">Belongs to the PhyH family.</text>
</comment>
<proteinExistence type="inferred from homology"/>
<keyword evidence="3" id="KW-0479">Metal-binding</keyword>
<keyword evidence="7" id="KW-1185">Reference proteome</keyword>
<dbReference type="SUPFAM" id="SSF51197">
    <property type="entry name" value="Clavaminate synthase-like"/>
    <property type="match status" value="1"/>
</dbReference>
<dbReference type="OrthoDB" id="445007at2759"/>
<dbReference type="EMBL" id="MU004329">
    <property type="protein sequence ID" value="KAF2657047.1"/>
    <property type="molecule type" value="Genomic_DNA"/>
</dbReference>
<dbReference type="InterPro" id="IPR008775">
    <property type="entry name" value="Phytyl_CoA_dOase-like"/>
</dbReference>
<evidence type="ECO:0000313" key="7">
    <source>
        <dbReference type="Proteomes" id="UP000799324"/>
    </source>
</evidence>
<keyword evidence="6" id="KW-0223">Dioxygenase</keyword>
<keyword evidence="6" id="KW-0560">Oxidoreductase</keyword>
<feature type="region of interest" description="Disordered" evidence="5">
    <location>
        <begin position="238"/>
        <end position="271"/>
    </location>
</feature>
<dbReference type="GO" id="GO:0046872">
    <property type="term" value="F:metal ion binding"/>
    <property type="evidence" value="ECO:0007669"/>
    <property type="project" value="UniProtKB-KW"/>
</dbReference>
<gene>
    <name evidence="6" type="ORF">K491DRAFT_627251</name>
</gene>
<comment type="cofactor">
    <cofactor evidence="1">
        <name>Fe cation</name>
        <dbReference type="ChEBI" id="CHEBI:24875"/>
    </cofactor>
</comment>
<keyword evidence="4" id="KW-0408">Iron</keyword>
<sequence length="332" mass="36804">MPAANTPAGLTPDQVAQFQRDGYLIVPDALSPATVQSCLAETHRLIDEFDMKDHPMTQFKPGEREDHVGDRYFLESGDKVRFFFEEDAFTPSGTLSKPKSLAINKFGHNLHNLSPPFHHISLSAQNTAIAHSLGFHAPQVLQSMVICKQPEIGGAVPPHQDSTFLYTDPPSAVGFWYALEDATMENGCLSFARGSHRRAEIGKRFVRLGVGADGEWETGFVENEGARFPRGLERERKVQNGGTVKGQARSHARLAGETTSGEKEGSKEEEEYTVGEVKAGTLVLIHGNVLHKSEKNLSGKSRFIYTFHVIEGDNEFDERNWLQPPEEGFSRL</sequence>
<name>A0A6A6TCJ5_9PLEO</name>
<organism evidence="6 7">
    <name type="scientific">Lophiostoma macrostomum CBS 122681</name>
    <dbReference type="NCBI Taxonomy" id="1314788"/>
    <lineage>
        <taxon>Eukaryota</taxon>
        <taxon>Fungi</taxon>
        <taxon>Dikarya</taxon>
        <taxon>Ascomycota</taxon>
        <taxon>Pezizomycotina</taxon>
        <taxon>Dothideomycetes</taxon>
        <taxon>Pleosporomycetidae</taxon>
        <taxon>Pleosporales</taxon>
        <taxon>Lophiostomataceae</taxon>
        <taxon>Lophiostoma</taxon>
    </lineage>
</organism>
<dbReference type="GO" id="GO:0051213">
    <property type="term" value="F:dioxygenase activity"/>
    <property type="evidence" value="ECO:0007669"/>
    <property type="project" value="UniProtKB-KW"/>
</dbReference>
<dbReference type="AlphaFoldDB" id="A0A6A6TCJ5"/>
<dbReference type="PANTHER" id="PTHR20883">
    <property type="entry name" value="PHYTANOYL-COA DIOXYGENASE DOMAIN CONTAINING 1"/>
    <property type="match status" value="1"/>
</dbReference>
<protein>
    <submittedName>
        <fullName evidence="6">Phytanoyl-CoA dioxygenase</fullName>
    </submittedName>
</protein>
<accession>A0A6A6TCJ5</accession>